<accession>A0ABU3R8H4</accession>
<evidence type="ECO:0000256" key="3">
    <source>
        <dbReference type="ARBA" id="ARBA00022695"/>
    </source>
</evidence>
<dbReference type="Gene3D" id="3.40.250.10">
    <property type="entry name" value="Rhodanese-like domain"/>
    <property type="match status" value="1"/>
</dbReference>
<keyword evidence="3 8" id="KW-0548">Nucleotidyltransferase</keyword>
<comment type="catalytic activity">
    <reaction evidence="8">
        <text>L-threonyl-[protein] + ATP = 3-O-(5'-adenylyl)-L-threonyl-[protein] + diphosphate</text>
        <dbReference type="Rhea" id="RHEA:54292"/>
        <dbReference type="Rhea" id="RHEA-COMP:11060"/>
        <dbReference type="Rhea" id="RHEA-COMP:13847"/>
        <dbReference type="ChEBI" id="CHEBI:30013"/>
        <dbReference type="ChEBI" id="CHEBI:30616"/>
        <dbReference type="ChEBI" id="CHEBI:33019"/>
        <dbReference type="ChEBI" id="CHEBI:138113"/>
        <dbReference type="EC" id="2.7.7.108"/>
    </reaction>
</comment>
<dbReference type="EC" id="2.7.7.108" evidence="8"/>
<comment type="catalytic activity">
    <reaction evidence="8">
        <text>L-histidyl-[protein] + UTP = N(tele)-(5'-uridylyl)-L-histidyl-[protein] + diphosphate</text>
        <dbReference type="Rhea" id="RHEA:83891"/>
        <dbReference type="Rhea" id="RHEA-COMP:9745"/>
        <dbReference type="Rhea" id="RHEA-COMP:20239"/>
        <dbReference type="ChEBI" id="CHEBI:29979"/>
        <dbReference type="ChEBI" id="CHEBI:33019"/>
        <dbReference type="ChEBI" id="CHEBI:46398"/>
        <dbReference type="ChEBI" id="CHEBI:233474"/>
    </reaction>
</comment>
<sequence length="597" mass="66729">MDKISIPELFKKLETEEVLLLDVRSNETASEYTPEHNNLHRVHIEKGKINNWSESTAAELQKIAGGKTVYVTCSGGNSGTNCAIILREKGFDAITVDGGMRAWQAELSKQEDEKERGWNFDNSYARLPKLFYSRINPTPVPSPEIVIFNDRLAVSLGLDIQELQGADGAEIFGGNQIPEGASPLAQAYAGHQFGYFNMLGDGRTNLLGEHITPQGDRVDIQLKGAGPTIYSRGGDGRAALGPMLREYIISEAMSALGIPTTRSLAVVATGETVYRETEQQGAIVTRIAASHIRVGTFQFAAKFGTPQDLQAMADYTLQRHFPEVEADENRYLSLLNEVIKRQANLIAKWQLVGFIHGVMNTDNMALSGETIDYGPCAFMDVYDPATVFSSIDSQGRYAYGNQPRIAAWNLARFAETLLPLLSENEEEAIQIAESALANFSERYHRNWLSGMRAKLGIFNEEVQDVTLIEELLSMMHKYGEDFTNTFRALTLDKPEETFLFGTAEFAQWYEQWQARLGRQQETKDLSQQLMRTSNPAIIPRNHRVEEALEAAVKHGDYRVMERLLQVLSNPFAHTAEQSEYSVLPAQTARPYRTYCGT</sequence>
<feature type="binding site" evidence="8">
    <location>
        <position position="200"/>
    </location>
    <ligand>
        <name>ATP</name>
        <dbReference type="ChEBI" id="CHEBI:30616"/>
    </ligand>
</feature>
<keyword evidence="7 8" id="KW-0460">Magnesium</keyword>
<proteinExistence type="inferred from homology"/>
<evidence type="ECO:0000256" key="6">
    <source>
        <dbReference type="ARBA" id="ARBA00022840"/>
    </source>
</evidence>
<evidence type="ECO:0000256" key="7">
    <source>
        <dbReference type="ARBA" id="ARBA00022842"/>
    </source>
</evidence>
<comment type="catalytic activity">
    <reaction evidence="8">
        <text>L-seryl-[protein] + UTP = O-(5'-uridylyl)-L-seryl-[protein] + diphosphate</text>
        <dbReference type="Rhea" id="RHEA:64604"/>
        <dbReference type="Rhea" id="RHEA-COMP:9863"/>
        <dbReference type="Rhea" id="RHEA-COMP:16635"/>
        <dbReference type="ChEBI" id="CHEBI:29999"/>
        <dbReference type="ChEBI" id="CHEBI:33019"/>
        <dbReference type="ChEBI" id="CHEBI:46398"/>
        <dbReference type="ChEBI" id="CHEBI:156051"/>
    </reaction>
</comment>
<feature type="active site" description="Proton acceptor" evidence="8">
    <location>
        <position position="362"/>
    </location>
</feature>
<feature type="binding site" evidence="8">
    <location>
        <position position="235"/>
    </location>
    <ligand>
        <name>ATP</name>
        <dbReference type="ChEBI" id="CHEBI:30616"/>
    </ligand>
</feature>
<feature type="binding site" evidence="8">
    <location>
        <position position="293"/>
    </location>
    <ligand>
        <name>ATP</name>
        <dbReference type="ChEBI" id="CHEBI:30616"/>
    </ligand>
</feature>
<comment type="function">
    <text evidence="8">Nucleotidyltransferase involved in the post-translational modification of proteins. It can catalyze the addition of adenosine monophosphate (AMP) or uridine monophosphate (UMP) to a protein, resulting in modifications known as AMPylation and UMPylation.</text>
</comment>
<dbReference type="EC" id="2.7.7.-" evidence="8"/>
<keyword evidence="4 8" id="KW-0479">Metal-binding</keyword>
<feature type="binding site" evidence="8">
    <location>
        <position position="203"/>
    </location>
    <ligand>
        <name>ATP</name>
        <dbReference type="ChEBI" id="CHEBI:30616"/>
    </ligand>
</feature>
<comment type="catalytic activity">
    <reaction evidence="8">
        <text>L-seryl-[protein] + ATP = 3-O-(5'-adenylyl)-L-seryl-[protein] + diphosphate</text>
        <dbReference type="Rhea" id="RHEA:58120"/>
        <dbReference type="Rhea" id="RHEA-COMP:9863"/>
        <dbReference type="Rhea" id="RHEA-COMP:15073"/>
        <dbReference type="ChEBI" id="CHEBI:29999"/>
        <dbReference type="ChEBI" id="CHEBI:30616"/>
        <dbReference type="ChEBI" id="CHEBI:33019"/>
        <dbReference type="ChEBI" id="CHEBI:142516"/>
        <dbReference type="EC" id="2.7.7.108"/>
    </reaction>
</comment>
<evidence type="ECO:0000313" key="10">
    <source>
        <dbReference type="EMBL" id="MDU0200569.1"/>
    </source>
</evidence>
<feature type="binding site" evidence="8">
    <location>
        <position position="236"/>
    </location>
    <ligand>
        <name>ATP</name>
        <dbReference type="ChEBI" id="CHEBI:30616"/>
    </ligand>
</feature>
<dbReference type="InterPro" id="IPR003846">
    <property type="entry name" value="SelO"/>
</dbReference>
<dbReference type="PANTHER" id="PTHR12153:SF15">
    <property type="entry name" value="PROTEIN ADENYLYLTRANSFERASE SELO, MITOCHONDRIAL"/>
    <property type="match status" value="1"/>
</dbReference>
<feature type="binding site" evidence="8">
    <location>
        <position position="363"/>
    </location>
    <ligand>
        <name>Mg(2+)</name>
        <dbReference type="ChEBI" id="CHEBI:18420"/>
    </ligand>
</feature>
<keyword evidence="2 8" id="KW-0808">Transferase</keyword>
<evidence type="ECO:0000259" key="9">
    <source>
        <dbReference type="PROSITE" id="PS50206"/>
    </source>
</evidence>
<feature type="binding site" evidence="8">
    <location>
        <position position="372"/>
    </location>
    <ligand>
        <name>ATP</name>
        <dbReference type="ChEBI" id="CHEBI:30616"/>
    </ligand>
</feature>
<dbReference type="HAMAP" id="MF_00692">
    <property type="entry name" value="SelO"/>
    <property type="match status" value="1"/>
</dbReference>
<feature type="binding site" evidence="8">
    <location>
        <position position="202"/>
    </location>
    <ligand>
        <name>ATP</name>
        <dbReference type="ChEBI" id="CHEBI:30616"/>
    </ligand>
</feature>
<keyword evidence="11" id="KW-1185">Reference proteome</keyword>
<gene>
    <name evidence="8" type="primary">ydiU</name>
    <name evidence="8" type="synonym">selO</name>
    <name evidence="10" type="ORF">RQP52_05670</name>
</gene>
<evidence type="ECO:0000313" key="11">
    <source>
        <dbReference type="Proteomes" id="UP001260980"/>
    </source>
</evidence>
<dbReference type="Pfam" id="PF00581">
    <property type="entry name" value="Rhodanese"/>
    <property type="match status" value="1"/>
</dbReference>
<evidence type="ECO:0000256" key="1">
    <source>
        <dbReference type="ARBA" id="ARBA00009747"/>
    </source>
</evidence>
<dbReference type="Pfam" id="PF02696">
    <property type="entry name" value="SelO"/>
    <property type="match status" value="1"/>
</dbReference>
<comment type="catalytic activity">
    <reaction evidence="8">
        <text>L-tyrosyl-[protein] + ATP = O-(5'-adenylyl)-L-tyrosyl-[protein] + diphosphate</text>
        <dbReference type="Rhea" id="RHEA:54288"/>
        <dbReference type="Rhea" id="RHEA-COMP:10136"/>
        <dbReference type="Rhea" id="RHEA-COMP:13846"/>
        <dbReference type="ChEBI" id="CHEBI:30616"/>
        <dbReference type="ChEBI" id="CHEBI:33019"/>
        <dbReference type="ChEBI" id="CHEBI:46858"/>
        <dbReference type="ChEBI" id="CHEBI:83624"/>
        <dbReference type="EC" id="2.7.7.108"/>
    </reaction>
</comment>
<dbReference type="Proteomes" id="UP001260980">
    <property type="component" value="Unassembled WGS sequence"/>
</dbReference>
<dbReference type="PROSITE" id="PS50206">
    <property type="entry name" value="RHODANESE_3"/>
    <property type="match status" value="1"/>
</dbReference>
<dbReference type="CDD" id="cd00158">
    <property type="entry name" value="RHOD"/>
    <property type="match status" value="1"/>
</dbReference>
<dbReference type="PANTHER" id="PTHR12153">
    <property type="entry name" value="SELENOPROTEIN O"/>
    <property type="match status" value="1"/>
</dbReference>
<keyword evidence="6 8" id="KW-0067">ATP-binding</keyword>
<evidence type="ECO:0000256" key="2">
    <source>
        <dbReference type="ARBA" id="ARBA00022679"/>
    </source>
</evidence>
<dbReference type="InterPro" id="IPR036873">
    <property type="entry name" value="Rhodanese-like_dom_sf"/>
</dbReference>
<protein>
    <recommendedName>
        <fullName evidence="8">Protein nucleotidyltransferase YdiU</fullName>
        <ecNumber evidence="8">2.7.7.-</ecNumber>
    </recommendedName>
    <alternativeName>
        <fullName evidence="8">Protein adenylyltransferase YdiU</fullName>
        <ecNumber evidence="8">2.7.7.108</ecNumber>
    </alternativeName>
    <alternativeName>
        <fullName evidence="8">Protein uridylyltransferase YdiU</fullName>
        <ecNumber evidence="8">2.7.7.-</ecNumber>
    </alternativeName>
</protein>
<dbReference type="SUPFAM" id="SSF52821">
    <property type="entry name" value="Rhodanese/Cell cycle control phosphatase"/>
    <property type="match status" value="1"/>
</dbReference>
<dbReference type="RefSeq" id="WP_315949987.1">
    <property type="nucleotide sequence ID" value="NZ_JAWCUD010000001.1"/>
</dbReference>
<evidence type="ECO:0000256" key="5">
    <source>
        <dbReference type="ARBA" id="ARBA00022741"/>
    </source>
</evidence>
<dbReference type="NCBIfam" id="NF000658">
    <property type="entry name" value="PRK00029.1"/>
    <property type="match status" value="1"/>
</dbReference>
<name>A0ABU3R8H4_9BACL</name>
<feature type="binding site" evidence="8">
    <location>
        <position position="286"/>
    </location>
    <ligand>
        <name>ATP</name>
        <dbReference type="ChEBI" id="CHEBI:30616"/>
    </ligand>
</feature>
<reference evidence="10 11" key="1">
    <citation type="submission" date="2023-10" db="EMBL/GenBank/DDBJ databases">
        <title>Paenibacillus strain PFR10 Genome sequencing and assembly.</title>
        <authorList>
            <person name="Kim I."/>
        </authorList>
    </citation>
    <scope>NUCLEOTIDE SEQUENCE [LARGE SCALE GENOMIC DNA]</scope>
    <source>
        <strain evidence="10 11">PFR10</strain>
    </source>
</reference>
<feature type="binding site" evidence="8">
    <location>
        <position position="372"/>
    </location>
    <ligand>
        <name>Mg(2+)</name>
        <dbReference type="ChEBI" id="CHEBI:18420"/>
    </ligand>
</feature>
<dbReference type="InterPro" id="IPR001763">
    <property type="entry name" value="Rhodanese-like_dom"/>
</dbReference>
<keyword evidence="5 8" id="KW-0547">Nucleotide-binding</keyword>
<comment type="caution">
    <text evidence="10">The sequence shown here is derived from an EMBL/GenBank/DDBJ whole genome shotgun (WGS) entry which is preliminary data.</text>
</comment>
<feature type="domain" description="Rhodanese" evidence="9">
    <location>
        <begin position="14"/>
        <end position="112"/>
    </location>
</feature>
<evidence type="ECO:0000256" key="4">
    <source>
        <dbReference type="ARBA" id="ARBA00022723"/>
    </source>
</evidence>
<evidence type="ECO:0000256" key="8">
    <source>
        <dbReference type="HAMAP-Rule" id="MF_00692"/>
    </source>
</evidence>
<feature type="binding site" evidence="8">
    <location>
        <position position="223"/>
    </location>
    <ligand>
        <name>ATP</name>
        <dbReference type="ChEBI" id="CHEBI:30616"/>
    </ligand>
</feature>
<organism evidence="10 11">
    <name type="scientific">Paenibacillus violae</name>
    <dbReference type="NCBI Taxonomy" id="3077234"/>
    <lineage>
        <taxon>Bacteria</taxon>
        <taxon>Bacillati</taxon>
        <taxon>Bacillota</taxon>
        <taxon>Bacilli</taxon>
        <taxon>Bacillales</taxon>
        <taxon>Paenibacillaceae</taxon>
        <taxon>Paenibacillus</taxon>
    </lineage>
</organism>
<keyword evidence="8" id="KW-0464">Manganese</keyword>
<dbReference type="SMART" id="SM00450">
    <property type="entry name" value="RHOD"/>
    <property type="match status" value="1"/>
</dbReference>
<dbReference type="EMBL" id="JAWCUD010000001">
    <property type="protein sequence ID" value="MDU0200569.1"/>
    <property type="molecule type" value="Genomic_DNA"/>
</dbReference>
<comment type="similarity">
    <text evidence="1 8">Belongs to the SELO family.</text>
</comment>
<comment type="catalytic activity">
    <reaction evidence="8">
        <text>L-tyrosyl-[protein] + UTP = O-(5'-uridylyl)-L-tyrosyl-[protein] + diphosphate</text>
        <dbReference type="Rhea" id="RHEA:83887"/>
        <dbReference type="Rhea" id="RHEA-COMP:10136"/>
        <dbReference type="Rhea" id="RHEA-COMP:20238"/>
        <dbReference type="ChEBI" id="CHEBI:33019"/>
        <dbReference type="ChEBI" id="CHEBI:46398"/>
        <dbReference type="ChEBI" id="CHEBI:46858"/>
        <dbReference type="ChEBI" id="CHEBI:90602"/>
    </reaction>
</comment>
<comment type="cofactor">
    <cofactor evidence="8">
        <name>Mg(2+)</name>
        <dbReference type="ChEBI" id="CHEBI:18420"/>
    </cofactor>
    <cofactor evidence="8">
        <name>Mn(2+)</name>
        <dbReference type="ChEBI" id="CHEBI:29035"/>
    </cofactor>
</comment>